<protein>
    <submittedName>
        <fullName evidence="1">Uncharacterized protein</fullName>
    </submittedName>
</protein>
<proteinExistence type="predicted"/>
<name>A0AA38NZV6_9AGAR</name>
<evidence type="ECO:0000313" key="2">
    <source>
        <dbReference type="Proteomes" id="UP001163846"/>
    </source>
</evidence>
<reference evidence="1" key="1">
    <citation type="submission" date="2022-08" db="EMBL/GenBank/DDBJ databases">
        <authorList>
            <consortium name="DOE Joint Genome Institute"/>
            <person name="Min B."/>
            <person name="Riley R."/>
            <person name="Sierra-Patev S."/>
            <person name="Naranjo-Ortiz M."/>
            <person name="Looney B."/>
            <person name="Konkel Z."/>
            <person name="Slot J.C."/>
            <person name="Sakamoto Y."/>
            <person name="Steenwyk J.L."/>
            <person name="Rokas A."/>
            <person name="Carro J."/>
            <person name="Camarero S."/>
            <person name="Ferreira P."/>
            <person name="Molpeceres G."/>
            <person name="Ruiz-Duenas F.J."/>
            <person name="Serrano A."/>
            <person name="Henrissat B."/>
            <person name="Drula E."/>
            <person name="Hughes K.W."/>
            <person name="Mata J.L."/>
            <person name="Ishikawa N.K."/>
            <person name="Vargas-Isla R."/>
            <person name="Ushijima S."/>
            <person name="Smith C.A."/>
            <person name="Ahrendt S."/>
            <person name="Andreopoulos W."/>
            <person name="He G."/>
            <person name="Labutti K."/>
            <person name="Lipzen A."/>
            <person name="Ng V."/>
            <person name="Sandor L."/>
            <person name="Barry K."/>
            <person name="Martinez A.T."/>
            <person name="Xiao Y."/>
            <person name="Gibbons J.G."/>
            <person name="Terashima K."/>
            <person name="Hibbett D.S."/>
            <person name="Grigoriev I.V."/>
        </authorList>
    </citation>
    <scope>NUCLEOTIDE SEQUENCE</scope>
    <source>
        <strain evidence="1">TFB9207</strain>
    </source>
</reference>
<gene>
    <name evidence="1" type="ORF">F5878DRAFT_546294</name>
</gene>
<organism evidence="1 2">
    <name type="scientific">Lentinula raphanica</name>
    <dbReference type="NCBI Taxonomy" id="153919"/>
    <lineage>
        <taxon>Eukaryota</taxon>
        <taxon>Fungi</taxon>
        <taxon>Dikarya</taxon>
        <taxon>Basidiomycota</taxon>
        <taxon>Agaricomycotina</taxon>
        <taxon>Agaricomycetes</taxon>
        <taxon>Agaricomycetidae</taxon>
        <taxon>Agaricales</taxon>
        <taxon>Marasmiineae</taxon>
        <taxon>Omphalotaceae</taxon>
        <taxon>Lentinula</taxon>
    </lineage>
</organism>
<dbReference type="Proteomes" id="UP001163846">
    <property type="component" value="Unassembled WGS sequence"/>
</dbReference>
<keyword evidence="2" id="KW-1185">Reference proteome</keyword>
<accession>A0AA38NZV6</accession>
<dbReference type="AlphaFoldDB" id="A0AA38NZV6"/>
<sequence length="56" mass="6345">MEPVPKEEGSGYDSLGRRYWTEFQKVGEVMEEMRSIGKERYIVEMGIGSAGTVSTR</sequence>
<dbReference type="EMBL" id="MU806666">
    <property type="protein sequence ID" value="KAJ3833590.1"/>
    <property type="molecule type" value="Genomic_DNA"/>
</dbReference>
<evidence type="ECO:0000313" key="1">
    <source>
        <dbReference type="EMBL" id="KAJ3833590.1"/>
    </source>
</evidence>
<comment type="caution">
    <text evidence="1">The sequence shown here is derived from an EMBL/GenBank/DDBJ whole genome shotgun (WGS) entry which is preliminary data.</text>
</comment>